<dbReference type="InterPro" id="IPR017900">
    <property type="entry name" value="4Fe4S_Fe_S_CS"/>
</dbReference>
<dbReference type="InterPro" id="IPR050123">
    <property type="entry name" value="Prok_molybdopt-oxidoreductase"/>
</dbReference>
<dbReference type="GO" id="GO:0046872">
    <property type="term" value="F:metal ion binding"/>
    <property type="evidence" value="ECO:0007669"/>
    <property type="project" value="UniProtKB-KW"/>
</dbReference>
<keyword evidence="6" id="KW-0677">Repeat</keyword>
<dbReference type="PANTHER" id="PTHR43105:SF14">
    <property type="entry name" value="FORMATE DEHYDROGENASE H"/>
    <property type="match status" value="1"/>
</dbReference>
<keyword evidence="7 13" id="KW-0560">Oxidoreductase</keyword>
<dbReference type="Gene3D" id="3.40.50.740">
    <property type="match status" value="1"/>
</dbReference>
<comment type="similarity">
    <text evidence="2">In the C-terminal section; belongs to the prokaryotic molybdopterin-containing oxidoreductase family.</text>
</comment>
<protein>
    <submittedName>
        <fullName evidence="13">Formate dehydrogenase H</fullName>
        <ecNumber evidence="13">1.1.99.33</ecNumber>
    </submittedName>
</protein>
<dbReference type="EC" id="1.1.99.33" evidence="13"/>
<organism evidence="13 14">
    <name type="scientific">Roseovarius litorisediminis</name>
    <dbReference type="NCBI Taxonomy" id="1312363"/>
    <lineage>
        <taxon>Bacteria</taxon>
        <taxon>Pseudomonadati</taxon>
        <taxon>Pseudomonadota</taxon>
        <taxon>Alphaproteobacteria</taxon>
        <taxon>Rhodobacterales</taxon>
        <taxon>Roseobacteraceae</taxon>
        <taxon>Roseovarius</taxon>
    </lineage>
</organism>
<dbReference type="Pfam" id="PF00384">
    <property type="entry name" value="Molybdopterin"/>
    <property type="match status" value="1"/>
</dbReference>
<accession>A0A1Y5RTS0</accession>
<dbReference type="PANTHER" id="PTHR43105">
    <property type="entry name" value="RESPIRATORY NITRATE REDUCTASE"/>
    <property type="match status" value="1"/>
</dbReference>
<dbReference type="GO" id="GO:0043546">
    <property type="term" value="F:molybdopterin cofactor binding"/>
    <property type="evidence" value="ECO:0007669"/>
    <property type="project" value="InterPro"/>
</dbReference>
<evidence type="ECO:0000259" key="10">
    <source>
        <dbReference type="PROSITE" id="PS51085"/>
    </source>
</evidence>
<dbReference type="GO" id="GO:0003954">
    <property type="term" value="F:NADH dehydrogenase activity"/>
    <property type="evidence" value="ECO:0007669"/>
    <property type="project" value="TreeGrafter"/>
</dbReference>
<evidence type="ECO:0000313" key="14">
    <source>
        <dbReference type="Proteomes" id="UP000193827"/>
    </source>
</evidence>
<dbReference type="InterPro" id="IPR019574">
    <property type="entry name" value="NADH_UbQ_OxRdtase_Gsu_4Fe4S-bd"/>
</dbReference>
<dbReference type="Proteomes" id="UP000193827">
    <property type="component" value="Unassembled WGS sequence"/>
</dbReference>
<dbReference type="AlphaFoldDB" id="A0A1Y5RTS0"/>
<keyword evidence="3" id="KW-0004">4Fe-4S</keyword>
<dbReference type="PROSITE" id="PS00198">
    <property type="entry name" value="4FE4S_FER_1"/>
    <property type="match status" value="1"/>
</dbReference>
<dbReference type="InterPro" id="IPR041924">
    <property type="entry name" value="Formate_Dh-H_N"/>
</dbReference>
<dbReference type="OrthoDB" id="9816402at2"/>
<evidence type="ECO:0000256" key="9">
    <source>
        <dbReference type="ARBA" id="ARBA00023014"/>
    </source>
</evidence>
<dbReference type="GO" id="GO:0008863">
    <property type="term" value="F:formate dehydrogenase (NAD+) activity"/>
    <property type="evidence" value="ECO:0007669"/>
    <property type="project" value="InterPro"/>
</dbReference>
<dbReference type="PROSITE" id="PS51669">
    <property type="entry name" value="4FE4S_MOW_BIS_MGD"/>
    <property type="match status" value="1"/>
</dbReference>
<dbReference type="InterPro" id="IPR027467">
    <property type="entry name" value="MopterinOxRdtase_cofactor_BS"/>
</dbReference>
<evidence type="ECO:0000256" key="5">
    <source>
        <dbReference type="ARBA" id="ARBA00022723"/>
    </source>
</evidence>
<dbReference type="GO" id="GO:0051539">
    <property type="term" value="F:4 iron, 4 sulfur cluster binding"/>
    <property type="evidence" value="ECO:0007669"/>
    <property type="project" value="UniProtKB-KW"/>
</dbReference>
<dbReference type="Gene3D" id="3.30.70.20">
    <property type="match status" value="1"/>
</dbReference>
<reference evidence="13 14" key="1">
    <citation type="submission" date="2017-03" db="EMBL/GenBank/DDBJ databases">
        <authorList>
            <person name="Afonso C.L."/>
            <person name="Miller P.J."/>
            <person name="Scott M.A."/>
            <person name="Spackman E."/>
            <person name="Goraichik I."/>
            <person name="Dimitrov K.M."/>
            <person name="Suarez D.L."/>
            <person name="Swayne D.E."/>
        </authorList>
    </citation>
    <scope>NUCLEOTIDE SEQUENCE [LARGE SCALE GENOMIC DNA]</scope>
    <source>
        <strain evidence="13 14">CECT 8287</strain>
    </source>
</reference>
<dbReference type="Gene3D" id="3.40.228.10">
    <property type="entry name" value="Dimethylsulfoxide Reductase, domain 2"/>
    <property type="match status" value="1"/>
</dbReference>
<feature type="domain" description="4Fe-4S Mo/W bis-MGD-type" evidence="12">
    <location>
        <begin position="227"/>
        <end position="282"/>
    </location>
</feature>
<dbReference type="InterPro" id="IPR036010">
    <property type="entry name" value="2Fe-2S_ferredoxin-like_sf"/>
</dbReference>
<dbReference type="SUPFAM" id="SSF50692">
    <property type="entry name" value="ADC-like"/>
    <property type="match status" value="1"/>
</dbReference>
<sequence length="926" mass="100852">MSDKIKFILDGKEVEADSGQTIWEVANGRGLVIPHLCHKPSPGYRPDGNCRACMVEVEGERTLVASCIREATDGMKVTTNSARAETARKLVVEMLLADQPEQAQAHDKSSHLWDMAAMQGVSESRFPKLEEGRIPLLDDSHVAMKVNLDACIQCGLCVRACREIQVNDVIGMAGRGHDAYPTFDMADPMGASTCVACGECVQACPTGALMPSTVVDDNQVGDSADYDSEVESICPFCGVGCQISLKVKDNKVKYVDGINGPANEGRLCVKGRFGFDYIHHAHRLTKPLIRRDDAPAKGLNVDPGNWQEYFREASWDEAMEFAAGGLKRLKDEHGGKSVAGFGSAKCTNEEAYLFQKFIRQGFGHNNVDHCTRLCHASSVAALIENVGSGAVTATFNEIENADVAIAIGCNPIENHPVAATYFKQFTKRGGKLIVMDPRGVGLRRFATHMLQFRPGADVSMLNAIMHTIVEEKLYDQQYIDAYTENWEAEKAHLADFSPEKMEGICGIPAETLREVARTFAGAKAAMIFWGMGVSQHIHGTDNSRCLISLALMTGQVGRPGAGLHPLRGQNNVQGASDAGLIPMFLPDYQTVTDDGVRSAFTSVWGAEDFSAEKGLTVTEIMDDVHAGNTRGMYILGENPAMSDPDVEHARDALAKLEHLVVQDIFITETANYADVILPASAFFEKSGTVTNTNRQVQMGRRAVPPPGEAREDWAITVDLAQRMGLAWHYDSPADVFAEMKLNMKSLNNITWDRLQGENAVTYPSLSPTDPGQAIVFGDGFPRPEGRARFTPASVIAPDDTPDADYPMILTTGRQLEHWHTGSMTRRATVLDAVEPEANCSMHPSTLRKLGVEPGDHVRLTTKRGSIEIMARADRAIAPDMVFLPFAYVEAAANILTNPAVDPYGKIPEFKFSAVKVEAAQGQMAAQ</sequence>
<dbReference type="InterPro" id="IPR006656">
    <property type="entry name" value="Mopterin_OxRdtase"/>
</dbReference>
<dbReference type="Pfam" id="PF13510">
    <property type="entry name" value="Fer2_4"/>
    <property type="match status" value="1"/>
</dbReference>
<dbReference type="InterPro" id="IPR017896">
    <property type="entry name" value="4Fe4S_Fe-S-bd"/>
</dbReference>
<keyword evidence="8" id="KW-0408">Iron</keyword>
<keyword evidence="4" id="KW-0001">2Fe-2S</keyword>
<dbReference type="NCBIfam" id="TIGR01591">
    <property type="entry name" value="Fdh-alpha"/>
    <property type="match status" value="1"/>
</dbReference>
<feature type="domain" description="4Fe-4S ferredoxin-type" evidence="11">
    <location>
        <begin position="142"/>
        <end position="172"/>
    </location>
</feature>
<gene>
    <name evidence="13" type="primary">fdhF_1</name>
    <name evidence="13" type="ORF">PEL8287_01160</name>
</gene>
<dbReference type="CDD" id="cd02790">
    <property type="entry name" value="MopB_CT_Formate-Dh_H"/>
    <property type="match status" value="1"/>
</dbReference>
<keyword evidence="9" id="KW-0411">Iron-sulfur</keyword>
<evidence type="ECO:0000313" key="13">
    <source>
        <dbReference type="EMBL" id="SLN25364.1"/>
    </source>
</evidence>
<dbReference type="InterPro" id="IPR006655">
    <property type="entry name" value="Mopterin_OxRdtase_prok_CS"/>
</dbReference>
<dbReference type="GO" id="GO:0015942">
    <property type="term" value="P:formate metabolic process"/>
    <property type="evidence" value="ECO:0007669"/>
    <property type="project" value="InterPro"/>
</dbReference>
<proteinExistence type="inferred from homology"/>
<dbReference type="PROSITE" id="PS51085">
    <property type="entry name" value="2FE2S_FER_2"/>
    <property type="match status" value="1"/>
</dbReference>
<dbReference type="GO" id="GO:1990204">
    <property type="term" value="C:oxidoreductase complex"/>
    <property type="evidence" value="ECO:0007669"/>
    <property type="project" value="UniProtKB-ARBA"/>
</dbReference>
<dbReference type="InterPro" id="IPR006963">
    <property type="entry name" value="Mopterin_OxRdtase_4Fe-4S_dom"/>
</dbReference>
<dbReference type="SUPFAM" id="SSF54862">
    <property type="entry name" value="4Fe-4S ferredoxins"/>
    <property type="match status" value="1"/>
</dbReference>
<dbReference type="InterPro" id="IPR001041">
    <property type="entry name" value="2Fe-2S_ferredoxin-type"/>
</dbReference>
<name>A0A1Y5RTS0_9RHOB</name>
<dbReference type="Gene3D" id="2.40.40.20">
    <property type="match status" value="1"/>
</dbReference>
<dbReference type="GO" id="GO:0051537">
    <property type="term" value="F:2 iron, 2 sulfur cluster binding"/>
    <property type="evidence" value="ECO:0007669"/>
    <property type="project" value="UniProtKB-KW"/>
</dbReference>
<evidence type="ECO:0000256" key="8">
    <source>
        <dbReference type="ARBA" id="ARBA00023004"/>
    </source>
</evidence>
<dbReference type="GO" id="GO:0016020">
    <property type="term" value="C:membrane"/>
    <property type="evidence" value="ECO:0007669"/>
    <property type="project" value="TreeGrafter"/>
</dbReference>
<dbReference type="PROSITE" id="PS00490">
    <property type="entry name" value="MOLYBDOPTERIN_PROK_2"/>
    <property type="match status" value="1"/>
</dbReference>
<dbReference type="Gene3D" id="2.20.25.90">
    <property type="entry name" value="ADC-like domains"/>
    <property type="match status" value="1"/>
</dbReference>
<dbReference type="GO" id="GO:0022904">
    <property type="term" value="P:respiratory electron transport chain"/>
    <property type="evidence" value="ECO:0007669"/>
    <property type="project" value="TreeGrafter"/>
</dbReference>
<dbReference type="Pfam" id="PF12838">
    <property type="entry name" value="Fer4_7"/>
    <property type="match status" value="1"/>
</dbReference>
<keyword evidence="14" id="KW-1185">Reference proteome</keyword>
<evidence type="ECO:0000256" key="1">
    <source>
        <dbReference type="ARBA" id="ARBA00005404"/>
    </source>
</evidence>
<evidence type="ECO:0000256" key="7">
    <source>
        <dbReference type="ARBA" id="ARBA00023002"/>
    </source>
</evidence>
<evidence type="ECO:0000256" key="3">
    <source>
        <dbReference type="ARBA" id="ARBA00022485"/>
    </source>
</evidence>
<keyword evidence="5" id="KW-0479">Metal-binding</keyword>
<dbReference type="PROSITE" id="PS00551">
    <property type="entry name" value="MOLYBDOPTERIN_PROK_1"/>
    <property type="match status" value="1"/>
</dbReference>
<dbReference type="SMART" id="SM00929">
    <property type="entry name" value="NADH-G_4Fe-4S_3"/>
    <property type="match status" value="1"/>
</dbReference>
<dbReference type="InterPro" id="IPR041925">
    <property type="entry name" value="CT_Formate-Dh_H"/>
</dbReference>
<evidence type="ECO:0000256" key="2">
    <source>
        <dbReference type="ARBA" id="ARBA00007023"/>
    </source>
</evidence>
<dbReference type="SUPFAM" id="SSF54292">
    <property type="entry name" value="2Fe-2S ferredoxin-like"/>
    <property type="match status" value="1"/>
</dbReference>
<dbReference type="EMBL" id="FWFL01000002">
    <property type="protein sequence ID" value="SLN25364.1"/>
    <property type="molecule type" value="Genomic_DNA"/>
</dbReference>
<feature type="domain" description="2Fe-2S ferredoxin-type" evidence="10">
    <location>
        <begin position="3"/>
        <end position="83"/>
    </location>
</feature>
<evidence type="ECO:0000256" key="6">
    <source>
        <dbReference type="ARBA" id="ARBA00022737"/>
    </source>
</evidence>
<dbReference type="PROSITE" id="PS51379">
    <property type="entry name" value="4FE4S_FER_2"/>
    <property type="match status" value="2"/>
</dbReference>
<evidence type="ECO:0000259" key="12">
    <source>
        <dbReference type="PROSITE" id="PS51669"/>
    </source>
</evidence>
<evidence type="ECO:0000256" key="4">
    <source>
        <dbReference type="ARBA" id="ARBA00022714"/>
    </source>
</evidence>
<dbReference type="Pfam" id="PF01568">
    <property type="entry name" value="Molydop_binding"/>
    <property type="match status" value="1"/>
</dbReference>
<dbReference type="RefSeq" id="WP_085891385.1">
    <property type="nucleotide sequence ID" value="NZ_FWFL01000002.1"/>
</dbReference>
<dbReference type="Gene3D" id="3.10.20.740">
    <property type="match status" value="1"/>
</dbReference>
<dbReference type="SMART" id="SM00926">
    <property type="entry name" value="Molybdop_Fe4S4"/>
    <property type="match status" value="1"/>
</dbReference>
<dbReference type="PIRSF" id="PIRSF036643">
    <property type="entry name" value="FDH_alpha"/>
    <property type="match status" value="1"/>
</dbReference>
<dbReference type="CDD" id="cd02753">
    <property type="entry name" value="MopB_Formate-Dh-H"/>
    <property type="match status" value="1"/>
</dbReference>
<dbReference type="CDD" id="cd00207">
    <property type="entry name" value="fer2"/>
    <property type="match status" value="1"/>
</dbReference>
<feature type="domain" description="4Fe-4S ferredoxin-type" evidence="11">
    <location>
        <begin position="185"/>
        <end position="214"/>
    </location>
</feature>
<comment type="similarity">
    <text evidence="1">Belongs to the complex I 75 kDa subunit family.</text>
</comment>
<dbReference type="InterPro" id="IPR009010">
    <property type="entry name" value="Asp_de-COase-like_dom_sf"/>
</dbReference>
<dbReference type="FunFam" id="3.30.70.20:FF:000035">
    <property type="entry name" value="Iron hydrogenase 1"/>
    <property type="match status" value="1"/>
</dbReference>
<evidence type="ECO:0000259" key="11">
    <source>
        <dbReference type="PROSITE" id="PS51379"/>
    </source>
</evidence>
<dbReference type="InterPro" id="IPR006478">
    <property type="entry name" value="Formate_DH_asu"/>
</dbReference>
<dbReference type="Pfam" id="PF04879">
    <property type="entry name" value="Molybdop_Fe4S4"/>
    <property type="match status" value="1"/>
</dbReference>
<dbReference type="InterPro" id="IPR006657">
    <property type="entry name" value="MoPterin_dinucl-bd_dom"/>
</dbReference>
<dbReference type="SUPFAM" id="SSF53706">
    <property type="entry name" value="Formate dehydrogenase/DMSO reductase, domains 1-3"/>
    <property type="match status" value="1"/>
</dbReference>